<dbReference type="Gene3D" id="2.30.110.20">
    <property type="entry name" value="Hcp1-like"/>
    <property type="match status" value="1"/>
</dbReference>
<name>A0A940MV42_9PROT</name>
<dbReference type="PANTHER" id="PTHR36152">
    <property type="entry name" value="CYTOPLASMIC PROTEIN-RELATED"/>
    <property type="match status" value="1"/>
</dbReference>
<organism evidence="1 2">
    <name type="scientific">Roseomonas indoligenes</name>
    <dbReference type="NCBI Taxonomy" id="2820811"/>
    <lineage>
        <taxon>Bacteria</taxon>
        <taxon>Pseudomonadati</taxon>
        <taxon>Pseudomonadota</taxon>
        <taxon>Alphaproteobacteria</taxon>
        <taxon>Acetobacterales</taxon>
        <taxon>Roseomonadaceae</taxon>
        <taxon>Roseomonas</taxon>
    </lineage>
</organism>
<proteinExistence type="predicted"/>
<dbReference type="AlphaFoldDB" id="A0A940MV42"/>
<dbReference type="Proteomes" id="UP000677537">
    <property type="component" value="Unassembled WGS sequence"/>
</dbReference>
<dbReference type="EMBL" id="JAGIZA010000002">
    <property type="protein sequence ID" value="MBP0491792.1"/>
    <property type="molecule type" value="Genomic_DNA"/>
</dbReference>
<dbReference type="InterPro" id="IPR053165">
    <property type="entry name" value="HSI-I_assembly_Hcp1"/>
</dbReference>
<gene>
    <name evidence="1" type="ORF">J5Y10_03260</name>
</gene>
<evidence type="ECO:0000313" key="1">
    <source>
        <dbReference type="EMBL" id="MBP0491792.1"/>
    </source>
</evidence>
<dbReference type="RefSeq" id="WP_209370666.1">
    <property type="nucleotide sequence ID" value="NZ_JAGIZA010000002.1"/>
</dbReference>
<evidence type="ECO:0000313" key="2">
    <source>
        <dbReference type="Proteomes" id="UP000677537"/>
    </source>
</evidence>
<dbReference type="InterPro" id="IPR036624">
    <property type="entry name" value="Hcp1-lik_sf"/>
</dbReference>
<reference evidence="1" key="1">
    <citation type="submission" date="2021-03" db="EMBL/GenBank/DDBJ databases">
        <authorList>
            <person name="So Y."/>
        </authorList>
    </citation>
    <scope>NUCLEOTIDE SEQUENCE</scope>
    <source>
        <strain evidence="1">SG15</strain>
    </source>
</reference>
<dbReference type="Pfam" id="PF05638">
    <property type="entry name" value="T6SS_HCP"/>
    <property type="match status" value="1"/>
</dbReference>
<accession>A0A940MV42</accession>
<protein>
    <submittedName>
        <fullName evidence="1">Type VI secretion system tube protein Hcp</fullName>
    </submittedName>
</protein>
<dbReference type="SUPFAM" id="SSF141452">
    <property type="entry name" value="Hcp1-like"/>
    <property type="match status" value="1"/>
</dbReference>
<dbReference type="PANTHER" id="PTHR36152:SF1">
    <property type="entry name" value="UBIQUITIN-LIKE DOMAIN-CONTAINING PROTEIN"/>
    <property type="match status" value="1"/>
</dbReference>
<dbReference type="InterPro" id="IPR008514">
    <property type="entry name" value="T6SS_Hcp"/>
</dbReference>
<sequence>MAIYMKFGNVNGQVTTEGFVKWIELNSMQVGVGRGVSTGGGGQTREASAPSISEVVVTKPFDAASSGLFEDAVAGSFDTKVQIKFTTTTKNKVDTFLTYDLTDCGVSGYSTTSGGDLPQESISLNFTKIMISPSLLDIKGTPQAGSKVTYDLIKMVKS</sequence>
<keyword evidence="2" id="KW-1185">Reference proteome</keyword>
<comment type="caution">
    <text evidence="1">The sequence shown here is derived from an EMBL/GenBank/DDBJ whole genome shotgun (WGS) entry which is preliminary data.</text>
</comment>